<proteinExistence type="predicted"/>
<feature type="compositionally biased region" description="Basic and acidic residues" evidence="1">
    <location>
        <begin position="134"/>
        <end position="150"/>
    </location>
</feature>
<evidence type="ECO:0000256" key="1">
    <source>
        <dbReference type="SAM" id="MobiDB-lite"/>
    </source>
</evidence>
<feature type="compositionally biased region" description="Acidic residues" evidence="1">
    <location>
        <begin position="272"/>
        <end position="283"/>
    </location>
</feature>
<feature type="region of interest" description="Disordered" evidence="1">
    <location>
        <begin position="250"/>
        <end position="289"/>
    </location>
</feature>
<dbReference type="Proteomes" id="UP000829354">
    <property type="component" value="Chromosome II"/>
</dbReference>
<keyword evidence="3" id="KW-1185">Reference proteome</keyword>
<sequence>MIRRVRVALKHASPIYASEKSNLMPSLLGAPNNNRHRLVYLILCFAFLYFWNRREHLYSEESRRKDEQLELVQREHASVLEKLRVIWLHKKKIESDSIAHKTELEKFNSKIKLKDSEIYGYRTKNEQCKRELQSCHNTDDGAKEPPKADASEVSGLKQKIEEMQKKLEEQENNSNSMAAILKEELKQCETKIHQLTGGGAIEHYTQNETAHFQRVQKANEPLFFDRGNIQHHVPDKLMMGRQLAQTLEEVKAKKMADKEQLDKHPMDRENQDQEVNEQPDQEEQDYKEQ</sequence>
<protein>
    <submittedName>
        <fullName evidence="2">Uncharacterized protein</fullName>
    </submittedName>
</protein>
<gene>
    <name evidence="2" type="ORF">L5515_013245</name>
</gene>
<organism evidence="2 3">
    <name type="scientific">Caenorhabditis briggsae</name>
    <dbReference type="NCBI Taxonomy" id="6238"/>
    <lineage>
        <taxon>Eukaryota</taxon>
        <taxon>Metazoa</taxon>
        <taxon>Ecdysozoa</taxon>
        <taxon>Nematoda</taxon>
        <taxon>Chromadorea</taxon>
        <taxon>Rhabditida</taxon>
        <taxon>Rhabditina</taxon>
        <taxon>Rhabditomorpha</taxon>
        <taxon>Rhabditoidea</taxon>
        <taxon>Rhabditidae</taxon>
        <taxon>Peloderinae</taxon>
        <taxon>Caenorhabditis</taxon>
    </lineage>
</organism>
<evidence type="ECO:0000313" key="2">
    <source>
        <dbReference type="EMBL" id="UMM16075.1"/>
    </source>
</evidence>
<accession>A0AAE9E5V2</accession>
<dbReference type="AlphaFoldDB" id="A0AAE9E5V2"/>
<evidence type="ECO:0000313" key="3">
    <source>
        <dbReference type="Proteomes" id="UP000829354"/>
    </source>
</evidence>
<name>A0AAE9E5V2_CAEBR</name>
<reference evidence="2 3" key="1">
    <citation type="submission" date="2022-04" db="EMBL/GenBank/DDBJ databases">
        <title>Chromosome-level reference genomes for two strains of Caenorhabditis briggsae: an improved platform for comparative genomics.</title>
        <authorList>
            <person name="Stevens L."/>
            <person name="Andersen E."/>
        </authorList>
    </citation>
    <scope>NUCLEOTIDE SEQUENCE [LARGE SCALE GENOMIC DNA]</scope>
    <source>
        <strain evidence="2">VX34</strain>
        <tissue evidence="2">Whole-organism</tissue>
    </source>
</reference>
<feature type="region of interest" description="Disordered" evidence="1">
    <location>
        <begin position="134"/>
        <end position="155"/>
    </location>
</feature>
<dbReference type="EMBL" id="CP092621">
    <property type="protein sequence ID" value="UMM16075.1"/>
    <property type="molecule type" value="Genomic_DNA"/>
</dbReference>
<feature type="compositionally biased region" description="Basic and acidic residues" evidence="1">
    <location>
        <begin position="250"/>
        <end position="271"/>
    </location>
</feature>